<evidence type="ECO:0008006" key="4">
    <source>
        <dbReference type="Google" id="ProtNLM"/>
    </source>
</evidence>
<dbReference type="InterPro" id="IPR041073">
    <property type="entry name" value="MobL"/>
</dbReference>
<dbReference type="Pfam" id="PF18555">
    <property type="entry name" value="MobL"/>
    <property type="match status" value="1"/>
</dbReference>
<sequence>MAKFILTSRYIKNPAFANAGKLLQYMATRDGVEKLPKGIDNKPATKQQEKLIKSIAKNFPETKKSIEFEDYENEPTKANASEFLSYFEENYADKAENMKGLVRYFAERPGVEKLGSHGLFSQTDDKINLNEVADEVNNHDGVVWTHVLSLRREDAERLGYNKADAWKKLVRRNVAAIAEAHKIDLDDLQWYAAFHNTGHHPHIHLMVYSKSGQGYLTNKGIEKLRSRFGNDIFRNEQYKLFEMQTEIRNEIKQESKSVIDELLANVSENHTPSDELVDLFRQLSAAMKEHKGKWLYGYLPKPTKDLVDKIIHEIAKDEGIAALYSKWNEINREKLSLYHEKETPDIPLEDNKEFRSIKNDLLRAFKILSQLPPENPVNAAQVKASASGILLQLAKLIAQSCQRKRAKLRSQVDSKLLSAIEEKKRAHGLKTDKSAQSNDDSEEEYYGISM</sequence>
<evidence type="ECO:0000256" key="1">
    <source>
        <dbReference type="SAM" id="MobiDB-lite"/>
    </source>
</evidence>
<dbReference type="Proteomes" id="UP000633365">
    <property type="component" value="Unassembled WGS sequence"/>
</dbReference>
<proteinExistence type="predicted"/>
<reference evidence="2" key="1">
    <citation type="submission" date="2021-01" db="EMBL/GenBank/DDBJ databases">
        <title>Genome public.</title>
        <authorList>
            <person name="Liu C."/>
            <person name="Sun Q."/>
        </authorList>
    </citation>
    <scope>NUCLEOTIDE SEQUENCE</scope>
    <source>
        <strain evidence="2">M6</strain>
    </source>
</reference>
<accession>A0A934WR47</accession>
<dbReference type="EMBL" id="JAEQMG010000042">
    <property type="protein sequence ID" value="MBK6087904.1"/>
    <property type="molecule type" value="Genomic_DNA"/>
</dbReference>
<dbReference type="AlphaFoldDB" id="A0A934WR47"/>
<keyword evidence="3" id="KW-1185">Reference proteome</keyword>
<feature type="compositionally biased region" description="Acidic residues" evidence="1">
    <location>
        <begin position="439"/>
        <end position="450"/>
    </location>
</feature>
<organism evidence="2 3">
    <name type="scientific">Ruminococcus difficilis</name>
    <dbReference type="NCBI Taxonomy" id="2763069"/>
    <lineage>
        <taxon>Bacteria</taxon>
        <taxon>Bacillati</taxon>
        <taxon>Bacillota</taxon>
        <taxon>Clostridia</taxon>
        <taxon>Eubacteriales</taxon>
        <taxon>Oscillospiraceae</taxon>
        <taxon>Ruminococcus</taxon>
    </lineage>
</organism>
<gene>
    <name evidence="2" type="ORF">JKK62_04430</name>
</gene>
<evidence type="ECO:0000313" key="2">
    <source>
        <dbReference type="EMBL" id="MBK6087904.1"/>
    </source>
</evidence>
<dbReference type="RefSeq" id="WP_201427054.1">
    <property type="nucleotide sequence ID" value="NZ_JAEQMG010000042.1"/>
</dbReference>
<comment type="caution">
    <text evidence="2">The sequence shown here is derived from an EMBL/GenBank/DDBJ whole genome shotgun (WGS) entry which is preliminary data.</text>
</comment>
<name>A0A934WR47_9FIRM</name>
<dbReference type="InterPro" id="IPR048102">
    <property type="entry name" value="MobP3"/>
</dbReference>
<evidence type="ECO:0000313" key="3">
    <source>
        <dbReference type="Proteomes" id="UP000633365"/>
    </source>
</evidence>
<feature type="region of interest" description="Disordered" evidence="1">
    <location>
        <begin position="425"/>
        <end position="450"/>
    </location>
</feature>
<dbReference type="NCBIfam" id="NF041499">
    <property type="entry name" value="MobP3"/>
    <property type="match status" value="1"/>
</dbReference>
<protein>
    <recommendedName>
        <fullName evidence="4">Serine/threonine protein phosphatase</fullName>
    </recommendedName>
</protein>